<dbReference type="GO" id="GO:0008168">
    <property type="term" value="F:methyltransferase activity"/>
    <property type="evidence" value="ECO:0007669"/>
    <property type="project" value="TreeGrafter"/>
</dbReference>
<dbReference type="OMA" id="VWAIDMG"/>
<reference evidence="2 3" key="1">
    <citation type="submission" date="2018-05" db="EMBL/GenBank/DDBJ databases">
        <title>Draft genome sequence of Scytalidium lignicola DSM 105466, a ubiquitous saprotrophic fungus.</title>
        <authorList>
            <person name="Buettner E."/>
            <person name="Gebauer A.M."/>
            <person name="Hofrichter M."/>
            <person name="Liers C."/>
            <person name="Kellner H."/>
        </authorList>
    </citation>
    <scope>NUCLEOTIDE SEQUENCE [LARGE SCALE GENOMIC DNA]</scope>
    <source>
        <strain evidence="2 3">DSM 105466</strain>
    </source>
</reference>
<dbReference type="Pfam" id="PF13489">
    <property type="entry name" value="Methyltransf_23"/>
    <property type="match status" value="1"/>
</dbReference>
<organism evidence="2 3">
    <name type="scientific">Scytalidium lignicola</name>
    <name type="common">Hyphomycete</name>
    <dbReference type="NCBI Taxonomy" id="5539"/>
    <lineage>
        <taxon>Eukaryota</taxon>
        <taxon>Fungi</taxon>
        <taxon>Dikarya</taxon>
        <taxon>Ascomycota</taxon>
        <taxon>Pezizomycotina</taxon>
        <taxon>Leotiomycetes</taxon>
        <taxon>Leotiomycetes incertae sedis</taxon>
        <taxon>Scytalidium</taxon>
    </lineage>
</organism>
<evidence type="ECO:0000256" key="1">
    <source>
        <dbReference type="SAM" id="MobiDB-lite"/>
    </source>
</evidence>
<feature type="non-terminal residue" evidence="2">
    <location>
        <position position="358"/>
    </location>
</feature>
<dbReference type="PANTHER" id="PTHR43591:SF10">
    <property type="entry name" value="ABC TRANSMEMBRANE TYPE-1 DOMAIN-CONTAINING PROTEIN-RELATED"/>
    <property type="match status" value="1"/>
</dbReference>
<feature type="non-terminal residue" evidence="2">
    <location>
        <position position="1"/>
    </location>
</feature>
<dbReference type="AlphaFoldDB" id="A0A3E2GW32"/>
<keyword evidence="3" id="KW-1185">Reference proteome</keyword>
<evidence type="ECO:0000313" key="3">
    <source>
        <dbReference type="Proteomes" id="UP000258309"/>
    </source>
</evidence>
<dbReference type="OrthoDB" id="2013972at2759"/>
<feature type="region of interest" description="Disordered" evidence="1">
    <location>
        <begin position="1"/>
        <end position="38"/>
    </location>
</feature>
<dbReference type="Proteomes" id="UP000258309">
    <property type="component" value="Unassembled WGS sequence"/>
</dbReference>
<protein>
    <recommendedName>
        <fullName evidence="4">Methyltransferase type 11 domain-containing protein</fullName>
    </recommendedName>
</protein>
<accession>A0A3E2GW32</accession>
<dbReference type="Gene3D" id="3.40.50.150">
    <property type="entry name" value="Vaccinia Virus protein VP39"/>
    <property type="match status" value="1"/>
</dbReference>
<evidence type="ECO:0008006" key="4">
    <source>
        <dbReference type="Google" id="ProtNLM"/>
    </source>
</evidence>
<dbReference type="CDD" id="cd02440">
    <property type="entry name" value="AdoMet_MTases"/>
    <property type="match status" value="1"/>
</dbReference>
<dbReference type="InterPro" id="IPR029063">
    <property type="entry name" value="SAM-dependent_MTases_sf"/>
</dbReference>
<dbReference type="PANTHER" id="PTHR43591">
    <property type="entry name" value="METHYLTRANSFERASE"/>
    <property type="match status" value="1"/>
</dbReference>
<dbReference type="STRING" id="5539.A0A3E2GW32"/>
<dbReference type="SUPFAM" id="SSF53335">
    <property type="entry name" value="S-adenosyl-L-methionine-dependent methyltransferases"/>
    <property type="match status" value="1"/>
</dbReference>
<comment type="caution">
    <text evidence="2">The sequence shown here is derived from an EMBL/GenBank/DDBJ whole genome shotgun (WGS) entry which is preliminary data.</text>
</comment>
<name>A0A3E2GW32_SCYLI</name>
<dbReference type="EMBL" id="NCSJ02000350">
    <property type="protein sequence ID" value="RFU25237.1"/>
    <property type="molecule type" value="Genomic_DNA"/>
</dbReference>
<evidence type="ECO:0000313" key="2">
    <source>
        <dbReference type="EMBL" id="RFU25237.1"/>
    </source>
</evidence>
<proteinExistence type="predicted"/>
<sequence>MSTSPPPITFTSTSLPGPRLQSPPQLNAQDTVEAGDDDVEWLDEDLEPETDNDDDRDSAYVSEEMSAYSASLTSSIRNHILENGMRYHAFHADSAFYPFPNDENEQNRDDIKHAMTVMLCGGRLYYAPIGANPQFILDLVADRFPSATVEGVDLSAIQPTFVPPNLKFIIDDVEGEWVYPPNSIDYVHCRHVAQTIRNKPQMLQRALHALKPGGFFEFQEILYYPYCDDGTMTDPYPFKDWVDLLNQGIANLGGDNFGASKLAQQMHDAGFANVSETVLKLPLGTWPKTKMHKRAGLYWRVAISDGLRNISSRVFTVGLGWKIEELDVYLVNVRKSLMETSKHVYFPLYVVYGQKPLR</sequence>
<gene>
    <name evidence="2" type="ORF">B7463_g11101</name>
</gene>